<dbReference type="InterPro" id="IPR039425">
    <property type="entry name" value="RNA_pol_sigma-70-like"/>
</dbReference>
<dbReference type="PANTHER" id="PTHR43133">
    <property type="entry name" value="RNA POLYMERASE ECF-TYPE SIGMA FACTO"/>
    <property type="match status" value="1"/>
</dbReference>
<dbReference type="NCBIfam" id="TIGR02985">
    <property type="entry name" value="Sig70_bacteroi1"/>
    <property type="match status" value="1"/>
</dbReference>
<evidence type="ECO:0000313" key="8">
    <source>
        <dbReference type="Proteomes" id="UP000007486"/>
    </source>
</evidence>
<evidence type="ECO:0000259" key="5">
    <source>
        <dbReference type="Pfam" id="PF04542"/>
    </source>
</evidence>
<dbReference type="eggNOG" id="COG1595">
    <property type="taxonomic scope" value="Bacteria"/>
</dbReference>
<protein>
    <submittedName>
        <fullName evidence="7">RNA polymerase, sigma-24 subunit, ECF subfamily</fullName>
    </submittedName>
</protein>
<keyword evidence="3" id="KW-0731">Sigma factor</keyword>
<dbReference type="OrthoDB" id="1045557at2"/>
<dbReference type="AlphaFoldDB" id="F0R6H7"/>
<dbReference type="GO" id="GO:0003677">
    <property type="term" value="F:DNA binding"/>
    <property type="evidence" value="ECO:0007669"/>
    <property type="project" value="InterPro"/>
</dbReference>
<comment type="similarity">
    <text evidence="1">Belongs to the sigma-70 factor family. ECF subfamily.</text>
</comment>
<dbReference type="KEGG" id="bsa:Bacsa_2317"/>
<proteinExistence type="inferred from homology"/>
<keyword evidence="2" id="KW-0805">Transcription regulation</keyword>
<evidence type="ECO:0000256" key="4">
    <source>
        <dbReference type="ARBA" id="ARBA00023163"/>
    </source>
</evidence>
<dbReference type="Proteomes" id="UP000007486">
    <property type="component" value="Chromosome"/>
</dbReference>
<dbReference type="GO" id="GO:0006352">
    <property type="term" value="P:DNA-templated transcription initiation"/>
    <property type="evidence" value="ECO:0007669"/>
    <property type="project" value="InterPro"/>
</dbReference>
<dbReference type="InterPro" id="IPR013249">
    <property type="entry name" value="RNA_pol_sigma70_r4_t2"/>
</dbReference>
<sequence>MPDISFSFIYTSYYKKAFSFAKSYVHDEAVAEDIASEALIALWEKMEITSVEEIAPLLFTILKHKALDWLKHEQVRMTAFETFADWQSRELSLRISSLEACSPDGIFSNEIGRIVRQTLYQLPEQTRQAFVLSRFKDKSNREIAEALGISVKGVEYHISKALKTLRVALKDYLPLLCFFYPHLRF</sequence>
<keyword evidence="4" id="KW-0804">Transcription</keyword>
<dbReference type="Gene3D" id="1.10.10.10">
    <property type="entry name" value="Winged helix-like DNA-binding domain superfamily/Winged helix DNA-binding domain"/>
    <property type="match status" value="1"/>
</dbReference>
<accession>F0R6H7</accession>
<dbReference type="NCBIfam" id="TIGR02937">
    <property type="entry name" value="sigma70-ECF"/>
    <property type="match status" value="1"/>
</dbReference>
<keyword evidence="8" id="KW-1185">Reference proteome</keyword>
<dbReference type="STRING" id="667015.Bacsa_2317"/>
<dbReference type="InterPro" id="IPR014284">
    <property type="entry name" value="RNA_pol_sigma-70_dom"/>
</dbReference>
<dbReference type="InterPro" id="IPR036388">
    <property type="entry name" value="WH-like_DNA-bd_sf"/>
</dbReference>
<dbReference type="GO" id="GO:0016987">
    <property type="term" value="F:sigma factor activity"/>
    <property type="evidence" value="ECO:0007669"/>
    <property type="project" value="UniProtKB-KW"/>
</dbReference>
<name>F0R6H7_PHOSB</name>
<dbReference type="InterPro" id="IPR014327">
    <property type="entry name" value="RNA_pol_sigma70_bacteroid"/>
</dbReference>
<reference evidence="7 8" key="1">
    <citation type="journal article" date="2011" name="Stand. Genomic Sci.">
        <title>Complete genome sequence of Bacteroides salanitronis type strain (BL78).</title>
        <authorList>
            <person name="Gronow S."/>
            <person name="Held B."/>
            <person name="Lucas S."/>
            <person name="Lapidus A."/>
            <person name="Del Rio T.G."/>
            <person name="Nolan M."/>
            <person name="Tice H."/>
            <person name="Deshpande S."/>
            <person name="Cheng J.F."/>
            <person name="Pitluck S."/>
            <person name="Liolios K."/>
            <person name="Pagani I."/>
            <person name="Ivanova N."/>
            <person name="Mavromatis K."/>
            <person name="Pati A."/>
            <person name="Tapia R."/>
            <person name="Han C."/>
            <person name="Goodwin L."/>
            <person name="Chen A."/>
            <person name="Palaniappan K."/>
            <person name="Land M."/>
            <person name="Hauser L."/>
            <person name="Chang Y.J."/>
            <person name="Jeffries C.D."/>
            <person name="Brambilla E.M."/>
            <person name="Rohde M."/>
            <person name="Goker M."/>
            <person name="Detter J.C."/>
            <person name="Woyke T."/>
            <person name="Bristow J."/>
            <person name="Markowitz V."/>
            <person name="Hugenholtz P."/>
            <person name="Kyrpides N.C."/>
            <person name="Klenk H.P."/>
            <person name="Eisen J.A."/>
        </authorList>
    </citation>
    <scope>NUCLEOTIDE SEQUENCE [LARGE SCALE GENOMIC DNA]</scope>
    <source>
        <strain evidence="7 8">DSM 18170</strain>
    </source>
</reference>
<feature type="domain" description="RNA polymerase sigma-70 region 2" evidence="5">
    <location>
        <begin position="9"/>
        <end position="74"/>
    </location>
</feature>
<dbReference type="EMBL" id="CP002530">
    <property type="protein sequence ID" value="ADY36865.1"/>
    <property type="molecule type" value="Genomic_DNA"/>
</dbReference>
<dbReference type="CDD" id="cd06171">
    <property type="entry name" value="Sigma70_r4"/>
    <property type="match status" value="1"/>
</dbReference>
<dbReference type="InterPro" id="IPR007627">
    <property type="entry name" value="RNA_pol_sigma70_r2"/>
</dbReference>
<evidence type="ECO:0000256" key="3">
    <source>
        <dbReference type="ARBA" id="ARBA00023082"/>
    </source>
</evidence>
<dbReference type="RefSeq" id="WP_013618292.1">
    <property type="nucleotide sequence ID" value="NC_015164.1"/>
</dbReference>
<dbReference type="InterPro" id="IPR013324">
    <property type="entry name" value="RNA_pol_sigma_r3/r4-like"/>
</dbReference>
<dbReference type="InterPro" id="IPR013325">
    <property type="entry name" value="RNA_pol_sigma_r2"/>
</dbReference>
<feature type="domain" description="RNA polymerase sigma factor 70 region 4 type 2" evidence="6">
    <location>
        <begin position="114"/>
        <end position="165"/>
    </location>
</feature>
<evidence type="ECO:0000256" key="1">
    <source>
        <dbReference type="ARBA" id="ARBA00010641"/>
    </source>
</evidence>
<dbReference type="SUPFAM" id="SSF88659">
    <property type="entry name" value="Sigma3 and sigma4 domains of RNA polymerase sigma factors"/>
    <property type="match status" value="1"/>
</dbReference>
<gene>
    <name evidence="7" type="ordered locus">Bacsa_2317</name>
</gene>
<dbReference type="SUPFAM" id="SSF88946">
    <property type="entry name" value="Sigma2 domain of RNA polymerase sigma factors"/>
    <property type="match status" value="1"/>
</dbReference>
<dbReference type="Gene3D" id="1.10.1740.10">
    <property type="match status" value="1"/>
</dbReference>
<dbReference type="Pfam" id="PF04542">
    <property type="entry name" value="Sigma70_r2"/>
    <property type="match status" value="1"/>
</dbReference>
<evidence type="ECO:0000256" key="2">
    <source>
        <dbReference type="ARBA" id="ARBA00023015"/>
    </source>
</evidence>
<dbReference type="Pfam" id="PF08281">
    <property type="entry name" value="Sigma70_r4_2"/>
    <property type="match status" value="1"/>
</dbReference>
<dbReference type="HOGENOM" id="CLU_047691_4_0_10"/>
<organism evidence="7 8">
    <name type="scientific">Phocaeicola salanitronis (strain DSM 18170 / JCM 13657 / CCUG 60908 / BL78)</name>
    <name type="common">Bacteroides salanitronis</name>
    <dbReference type="NCBI Taxonomy" id="667015"/>
    <lineage>
        <taxon>Bacteria</taxon>
        <taxon>Pseudomonadati</taxon>
        <taxon>Bacteroidota</taxon>
        <taxon>Bacteroidia</taxon>
        <taxon>Bacteroidales</taxon>
        <taxon>Bacteroidaceae</taxon>
        <taxon>Phocaeicola</taxon>
    </lineage>
</organism>
<evidence type="ECO:0000313" key="7">
    <source>
        <dbReference type="EMBL" id="ADY36865.1"/>
    </source>
</evidence>
<evidence type="ECO:0000259" key="6">
    <source>
        <dbReference type="Pfam" id="PF08281"/>
    </source>
</evidence>
<dbReference type="PANTHER" id="PTHR43133:SF46">
    <property type="entry name" value="RNA POLYMERASE SIGMA-70 FACTOR ECF SUBFAMILY"/>
    <property type="match status" value="1"/>
</dbReference>